<dbReference type="RefSeq" id="WP_121029552.1">
    <property type="nucleotide sequence ID" value="NZ_PNJG02000001.1"/>
</dbReference>
<dbReference type="EMBL" id="PNJG02000001">
    <property type="protein sequence ID" value="RKQ36202.1"/>
    <property type="molecule type" value="Genomic_DNA"/>
</dbReference>
<dbReference type="OrthoDB" id="4990184at2"/>
<gene>
    <name evidence="1" type="ORF">C1C97_000505</name>
</gene>
<keyword evidence="2" id="KW-1185">Reference proteome</keyword>
<accession>A0A495A8P5</accession>
<evidence type="ECO:0008006" key="3">
    <source>
        <dbReference type="Google" id="ProtNLM"/>
    </source>
</evidence>
<protein>
    <recommendedName>
        <fullName evidence="3">Phage tail protein</fullName>
    </recommendedName>
</protein>
<evidence type="ECO:0000313" key="2">
    <source>
        <dbReference type="Proteomes" id="UP000249516"/>
    </source>
</evidence>
<dbReference type="Proteomes" id="UP000249516">
    <property type="component" value="Unassembled WGS sequence"/>
</dbReference>
<evidence type="ECO:0000313" key="1">
    <source>
        <dbReference type="EMBL" id="RKQ36202.1"/>
    </source>
</evidence>
<reference evidence="1 2" key="1">
    <citation type="submission" date="2018-10" db="EMBL/GenBank/DDBJ databases">
        <title>Kocuria tytouropygialis sp. nov., isolated from the uropygial gland of an American barn owl (Tyto furcata).</title>
        <authorList>
            <person name="Braun M.S."/>
            <person name="Wang E."/>
            <person name="Zimmermann S."/>
            <person name="Wagner H."/>
            <person name="Wink M."/>
        </authorList>
    </citation>
    <scope>NUCLEOTIDE SEQUENCE [LARGE SCALE GENOMIC DNA]</scope>
    <source>
        <strain evidence="1 2">442</strain>
    </source>
</reference>
<dbReference type="InterPro" id="IPR058154">
    <property type="entry name" value="Bxb1_TTP-like"/>
</dbReference>
<dbReference type="AlphaFoldDB" id="A0A495A8P5"/>
<sequence length="197" mass="20985">MANATNTDNVRVYGSQYDAIYIAPIGTPDPEFTSAADLLKPLGKDYTNVGWLNEDGIPLAVSTDVEKFKAHQGAAMVRSKVTATERSLTIGAIEESPLVTGMFFDHGAPTKVGTDLARVDFPKGIGTVAKKAIVILNDGDVSKALVISRLEIGEREDISHTNSELTGYTMTGDITGEMYMLTNSKAYLDAVPAEPGA</sequence>
<name>A0A495A8P5_9MICC</name>
<comment type="caution">
    <text evidence="1">The sequence shown here is derived from an EMBL/GenBank/DDBJ whole genome shotgun (WGS) entry which is preliminary data.</text>
</comment>
<organism evidence="1 2">
    <name type="scientific">Kocuria tytonis</name>
    <dbReference type="NCBI Taxonomy" id="2054280"/>
    <lineage>
        <taxon>Bacteria</taxon>
        <taxon>Bacillati</taxon>
        <taxon>Actinomycetota</taxon>
        <taxon>Actinomycetes</taxon>
        <taxon>Micrococcales</taxon>
        <taxon>Micrococcaceae</taxon>
        <taxon>Kocuria</taxon>
    </lineage>
</organism>
<proteinExistence type="predicted"/>
<dbReference type="Pfam" id="PF25681">
    <property type="entry name" value="Phage_TTP_17"/>
    <property type="match status" value="1"/>
</dbReference>